<dbReference type="Pfam" id="PF13561">
    <property type="entry name" value="adh_short_C2"/>
    <property type="match status" value="1"/>
</dbReference>
<comment type="caution">
    <text evidence="3">The sequence shown here is derived from an EMBL/GenBank/DDBJ whole genome shotgun (WGS) entry which is preliminary data.</text>
</comment>
<evidence type="ECO:0000313" key="3">
    <source>
        <dbReference type="EMBL" id="MFC5381553.1"/>
    </source>
</evidence>
<dbReference type="Gene3D" id="3.40.50.720">
    <property type="entry name" value="NAD(P)-binding Rossmann-like Domain"/>
    <property type="match status" value="1"/>
</dbReference>
<sequence>MTGRLDGRTVVVTGAGSGMGRAFAGAFVAEGAVVGVLDRSEDLARAACDDLDREHPGRSVPLVADVRRREEVAAAFDRFLDAAGGLDVLFNNAGVNRPMHLLDVTEENWHLIMDVNALGTLIGIQEGARRMIPRGGGKIVNTSSMAGRQGFPSFAPYCASKFAVNALTQAAARGLAEHDITVNSFSPGVVDTPLWTALDADLVAIGDADEPGRAMAAFAEGILRGRPATPDDIVGTALYLASSDSDYLTGQTIMIDGGMVLL</sequence>
<keyword evidence="3" id="KW-0560">Oxidoreductase</keyword>
<name>A0ABW0GNJ7_9MICO</name>
<dbReference type="EC" id="1.1.1.-" evidence="3"/>
<comment type="similarity">
    <text evidence="1">Belongs to the short-chain dehydrogenases/reductases (SDR) family.</text>
</comment>
<keyword evidence="4" id="KW-1185">Reference proteome</keyword>
<dbReference type="PRINTS" id="PR00080">
    <property type="entry name" value="SDRFAMILY"/>
</dbReference>
<dbReference type="InterPro" id="IPR036291">
    <property type="entry name" value="NAD(P)-bd_dom_sf"/>
</dbReference>
<dbReference type="GO" id="GO:0016491">
    <property type="term" value="F:oxidoreductase activity"/>
    <property type="evidence" value="ECO:0007669"/>
    <property type="project" value="UniProtKB-KW"/>
</dbReference>
<evidence type="ECO:0000313" key="4">
    <source>
        <dbReference type="Proteomes" id="UP001596122"/>
    </source>
</evidence>
<dbReference type="PRINTS" id="PR00081">
    <property type="entry name" value="GDHRDH"/>
</dbReference>
<dbReference type="PANTHER" id="PTHR42760">
    <property type="entry name" value="SHORT-CHAIN DEHYDROGENASES/REDUCTASES FAMILY MEMBER"/>
    <property type="match status" value="1"/>
</dbReference>
<organism evidence="3 4">
    <name type="scientific">Aquipuribacter nitratireducens</name>
    <dbReference type="NCBI Taxonomy" id="650104"/>
    <lineage>
        <taxon>Bacteria</taxon>
        <taxon>Bacillati</taxon>
        <taxon>Actinomycetota</taxon>
        <taxon>Actinomycetes</taxon>
        <taxon>Micrococcales</taxon>
        <taxon>Intrasporangiaceae</taxon>
        <taxon>Aquipuribacter</taxon>
    </lineage>
</organism>
<reference evidence="4" key="1">
    <citation type="journal article" date="2019" name="Int. J. Syst. Evol. Microbiol.">
        <title>The Global Catalogue of Microorganisms (GCM) 10K type strain sequencing project: providing services to taxonomists for standard genome sequencing and annotation.</title>
        <authorList>
            <consortium name="The Broad Institute Genomics Platform"/>
            <consortium name="The Broad Institute Genome Sequencing Center for Infectious Disease"/>
            <person name="Wu L."/>
            <person name="Ma J."/>
        </authorList>
    </citation>
    <scope>NUCLEOTIDE SEQUENCE [LARGE SCALE GENOMIC DNA]</scope>
    <source>
        <strain evidence="4">CCUG 43114</strain>
    </source>
</reference>
<evidence type="ECO:0000259" key="2">
    <source>
        <dbReference type="SMART" id="SM00822"/>
    </source>
</evidence>
<evidence type="ECO:0000256" key="1">
    <source>
        <dbReference type="ARBA" id="ARBA00006484"/>
    </source>
</evidence>
<dbReference type="InterPro" id="IPR002347">
    <property type="entry name" value="SDR_fam"/>
</dbReference>
<protein>
    <submittedName>
        <fullName evidence="3">SDR family NAD(P)-dependent oxidoreductase</fullName>
        <ecNumber evidence="3">1.1.1.-</ecNumber>
    </submittedName>
</protein>
<dbReference type="InterPro" id="IPR057326">
    <property type="entry name" value="KR_dom"/>
</dbReference>
<dbReference type="SUPFAM" id="SSF51735">
    <property type="entry name" value="NAD(P)-binding Rossmann-fold domains"/>
    <property type="match status" value="1"/>
</dbReference>
<dbReference type="SMART" id="SM00822">
    <property type="entry name" value="PKS_KR"/>
    <property type="match status" value="1"/>
</dbReference>
<accession>A0ABW0GNJ7</accession>
<proteinExistence type="inferred from homology"/>
<dbReference type="RefSeq" id="WP_340269461.1">
    <property type="nucleotide sequence ID" value="NZ_JBBEOG010000004.1"/>
</dbReference>
<dbReference type="PROSITE" id="PS00061">
    <property type="entry name" value="ADH_SHORT"/>
    <property type="match status" value="1"/>
</dbReference>
<feature type="domain" description="Ketoreductase" evidence="2">
    <location>
        <begin position="8"/>
        <end position="188"/>
    </location>
</feature>
<dbReference type="EMBL" id="JBHSLD010000009">
    <property type="protein sequence ID" value="MFC5381553.1"/>
    <property type="molecule type" value="Genomic_DNA"/>
</dbReference>
<dbReference type="InterPro" id="IPR020904">
    <property type="entry name" value="Sc_DH/Rdtase_CS"/>
</dbReference>
<dbReference type="Proteomes" id="UP001596122">
    <property type="component" value="Unassembled WGS sequence"/>
</dbReference>
<dbReference type="PANTHER" id="PTHR42760:SF121">
    <property type="entry name" value="3-OXOACYL-(ACYL-CARRIER-PROTEIN) REDUCTASE"/>
    <property type="match status" value="1"/>
</dbReference>
<gene>
    <name evidence="3" type="ORF">ACFPJ6_12185</name>
</gene>